<proteinExistence type="inferred from homology"/>
<evidence type="ECO:0000256" key="6">
    <source>
        <dbReference type="ARBA" id="ARBA00035212"/>
    </source>
</evidence>
<dbReference type="GO" id="GO:0003723">
    <property type="term" value="F:RNA binding"/>
    <property type="evidence" value="ECO:0007669"/>
    <property type="project" value="InterPro"/>
</dbReference>
<evidence type="ECO:0000256" key="4">
    <source>
        <dbReference type="ARBA" id="ARBA00023128"/>
    </source>
</evidence>
<dbReference type="PANTHER" id="PTHR36427:SF3">
    <property type="entry name" value="LARGE RIBOSOMAL SUBUNIT PROTEIN UL1M"/>
    <property type="match status" value="1"/>
</dbReference>
<keyword evidence="9" id="KW-1185">Reference proteome</keyword>
<evidence type="ECO:0000313" key="8">
    <source>
        <dbReference type="EnsemblMetazoa" id="MDOA004140-PA"/>
    </source>
</evidence>
<evidence type="ECO:0000256" key="2">
    <source>
        <dbReference type="ARBA" id="ARBA00010531"/>
    </source>
</evidence>
<protein>
    <recommendedName>
        <fullName evidence="6">Large ribosomal subunit protein uL1m</fullName>
    </recommendedName>
</protein>
<dbReference type="Pfam" id="PF00687">
    <property type="entry name" value="Ribosomal_L1"/>
    <property type="match status" value="1"/>
</dbReference>
<dbReference type="PANTHER" id="PTHR36427">
    <property type="entry name" value="54S RIBOSOMAL PROTEIN L1, MITOCHONDRIAL"/>
    <property type="match status" value="1"/>
</dbReference>
<dbReference type="STRING" id="7370.A0A1I8MEP7"/>
<evidence type="ECO:0000313" key="10">
    <source>
        <dbReference type="RefSeq" id="XP_005186410.1"/>
    </source>
</evidence>
<comment type="subcellular location">
    <subcellularLocation>
        <location evidence="1">Mitochondrion</location>
    </subcellularLocation>
</comment>
<feature type="compositionally biased region" description="Acidic residues" evidence="7">
    <location>
        <begin position="346"/>
        <end position="358"/>
    </location>
</feature>
<dbReference type="GO" id="GO:0005739">
    <property type="term" value="C:mitochondrion"/>
    <property type="evidence" value="ECO:0007669"/>
    <property type="project" value="UniProtKB-SubCell"/>
</dbReference>
<sequence length="367" mass="42235">MWSLVTSSIRTLVVRQQFTAEALRTLNTTAVCEAARKGTREKARKKKVKVEVKKVGFIPHNERDSKINLLRENKHVDDSWKQVSTDNCYVRKYYRWPVYTVAEAIQCHRETHHPTMYNEPNSPLVVHIELNMKAEKSTRFVDNFQRMAMMPHKFDHGEERKILVFTKGNDEITEARQAGATLVGGVELIKDITNGELLLTDYQYVIAHPNILPELVALRGLMKRKFPNPKSETLGTNLSEMIRRFADGISYQAFKDEHQQDFGLITTTIGTLDMDSKHLEENLRSLLKDVNSVRPKREGRFITRVLLKSPPSSEQLKIDAFLYVPEMYEKGSGNKKSTKSTTAIQENDEVDQLEDDEEIEKKKKAVN</sequence>
<dbReference type="VEuPathDB" id="VectorBase:MDOMA2_012430"/>
<accession>A0A1I8MEP7</accession>
<feature type="region of interest" description="Disordered" evidence="7">
    <location>
        <begin position="330"/>
        <end position="367"/>
    </location>
</feature>
<dbReference type="Gene3D" id="3.40.50.790">
    <property type="match status" value="1"/>
</dbReference>
<dbReference type="InterPro" id="IPR005879">
    <property type="entry name" value="Ribosomal_uL1_mit"/>
</dbReference>
<dbReference type="VEuPathDB" id="VectorBase:MDOA004140"/>
<dbReference type="GO" id="GO:0003735">
    <property type="term" value="F:structural constituent of ribosome"/>
    <property type="evidence" value="ECO:0007669"/>
    <property type="project" value="InterPro"/>
</dbReference>
<name>A0A1I8MEP7_MUSDO</name>
<comment type="similarity">
    <text evidence="2">Belongs to the universal ribosomal protein uL1 family.</text>
</comment>
<gene>
    <name evidence="8" type="primary">101895673</name>
    <name evidence="10" type="synonym">LOC101895673</name>
</gene>
<evidence type="ECO:0000256" key="3">
    <source>
        <dbReference type="ARBA" id="ARBA00022980"/>
    </source>
</evidence>
<dbReference type="Proteomes" id="UP001652621">
    <property type="component" value="Unplaced"/>
</dbReference>
<dbReference type="CDD" id="cd00403">
    <property type="entry name" value="Ribosomal_L1"/>
    <property type="match status" value="1"/>
</dbReference>
<dbReference type="GO" id="GO:0006412">
    <property type="term" value="P:translation"/>
    <property type="evidence" value="ECO:0007669"/>
    <property type="project" value="InterPro"/>
</dbReference>
<dbReference type="RefSeq" id="XP_005186410.1">
    <property type="nucleotide sequence ID" value="XM_005186353.3"/>
</dbReference>
<dbReference type="GO" id="GO:0015934">
    <property type="term" value="C:large ribosomal subunit"/>
    <property type="evidence" value="ECO:0007669"/>
    <property type="project" value="InterPro"/>
</dbReference>
<reference evidence="8" key="1">
    <citation type="submission" date="2020-05" db="UniProtKB">
        <authorList>
            <consortium name="EnsemblMetazoa"/>
        </authorList>
    </citation>
    <scope>IDENTIFICATION</scope>
    <source>
        <strain evidence="8">Aabys</strain>
    </source>
</reference>
<dbReference type="KEGG" id="mde:101895673"/>
<dbReference type="FunFam" id="3.40.50.790:FF:000008">
    <property type="entry name" value="50S ribosomal protein L1"/>
    <property type="match status" value="1"/>
</dbReference>
<dbReference type="SUPFAM" id="SSF56808">
    <property type="entry name" value="Ribosomal protein L1"/>
    <property type="match status" value="1"/>
</dbReference>
<evidence type="ECO:0000313" key="9">
    <source>
        <dbReference type="Proteomes" id="UP001652621"/>
    </source>
</evidence>
<dbReference type="eggNOG" id="KOG1569">
    <property type="taxonomic scope" value="Eukaryota"/>
</dbReference>
<dbReference type="EnsemblMetazoa" id="MDOA004140-RA">
    <property type="protein sequence ID" value="MDOA004140-PA"/>
    <property type="gene ID" value="MDOA004140"/>
</dbReference>
<organism evidence="8">
    <name type="scientific">Musca domestica</name>
    <name type="common">House fly</name>
    <dbReference type="NCBI Taxonomy" id="7370"/>
    <lineage>
        <taxon>Eukaryota</taxon>
        <taxon>Metazoa</taxon>
        <taxon>Ecdysozoa</taxon>
        <taxon>Arthropoda</taxon>
        <taxon>Hexapoda</taxon>
        <taxon>Insecta</taxon>
        <taxon>Pterygota</taxon>
        <taxon>Neoptera</taxon>
        <taxon>Endopterygota</taxon>
        <taxon>Diptera</taxon>
        <taxon>Brachycera</taxon>
        <taxon>Muscomorpha</taxon>
        <taxon>Muscoidea</taxon>
        <taxon>Muscidae</taxon>
        <taxon>Musca</taxon>
    </lineage>
</organism>
<keyword evidence="4" id="KW-0496">Mitochondrion</keyword>
<dbReference type="NCBIfam" id="TIGR01170">
    <property type="entry name" value="rplA_mito"/>
    <property type="match status" value="1"/>
</dbReference>
<reference evidence="10" key="2">
    <citation type="submission" date="2025-04" db="UniProtKB">
        <authorList>
            <consortium name="RefSeq"/>
        </authorList>
    </citation>
    <scope>IDENTIFICATION</scope>
    <source>
        <strain evidence="10">Aabys</strain>
    </source>
</reference>
<dbReference type="AlphaFoldDB" id="A0A1I8MEP7"/>
<evidence type="ECO:0000256" key="1">
    <source>
        <dbReference type="ARBA" id="ARBA00004173"/>
    </source>
</evidence>
<dbReference type="Gene3D" id="3.30.190.20">
    <property type="match status" value="1"/>
</dbReference>
<keyword evidence="5" id="KW-0687">Ribonucleoprotein</keyword>
<feature type="compositionally biased region" description="Low complexity" evidence="7">
    <location>
        <begin position="330"/>
        <end position="342"/>
    </location>
</feature>
<dbReference type="OrthoDB" id="1747252at2759"/>
<dbReference type="InterPro" id="IPR028364">
    <property type="entry name" value="Ribosomal_uL1/biogenesis"/>
</dbReference>
<dbReference type="InterPro" id="IPR023674">
    <property type="entry name" value="Ribosomal_uL1-like"/>
</dbReference>
<evidence type="ECO:0000256" key="7">
    <source>
        <dbReference type="SAM" id="MobiDB-lite"/>
    </source>
</evidence>
<dbReference type="InterPro" id="IPR016095">
    <property type="entry name" value="Ribosomal_uL1_3-a/b-sand"/>
</dbReference>
<evidence type="ECO:0000256" key="5">
    <source>
        <dbReference type="ARBA" id="ARBA00023274"/>
    </source>
</evidence>
<keyword evidence="3 10" id="KW-0689">Ribosomal protein</keyword>